<dbReference type="PROSITE" id="PS00062">
    <property type="entry name" value="ALDOKETO_REDUCTASE_2"/>
    <property type="match status" value="1"/>
</dbReference>
<evidence type="ECO:0000313" key="3">
    <source>
        <dbReference type="EMBL" id="SHF36043.1"/>
    </source>
</evidence>
<dbReference type="Pfam" id="PF00248">
    <property type="entry name" value="Aldo_ket_red"/>
    <property type="match status" value="1"/>
</dbReference>
<name>A0A1M5B0Q7_9GAMM</name>
<keyword evidence="4" id="KW-1185">Reference proteome</keyword>
<evidence type="ECO:0000259" key="2">
    <source>
        <dbReference type="Pfam" id="PF00248"/>
    </source>
</evidence>
<dbReference type="Gene3D" id="3.20.20.100">
    <property type="entry name" value="NADP-dependent oxidoreductase domain"/>
    <property type="match status" value="1"/>
</dbReference>
<dbReference type="CDD" id="cd19148">
    <property type="entry name" value="AKR_AKR11B1"/>
    <property type="match status" value="1"/>
</dbReference>
<dbReference type="InterPro" id="IPR050523">
    <property type="entry name" value="AKR_Detox_Biosynth"/>
</dbReference>
<dbReference type="PANTHER" id="PTHR43364:SF4">
    <property type="entry name" value="NAD(P)-LINKED OXIDOREDUCTASE SUPERFAMILY PROTEIN"/>
    <property type="match status" value="1"/>
</dbReference>
<protein>
    <submittedName>
        <fullName evidence="3">Predicted oxidoreductase</fullName>
    </submittedName>
</protein>
<evidence type="ECO:0000256" key="1">
    <source>
        <dbReference type="ARBA" id="ARBA00023002"/>
    </source>
</evidence>
<dbReference type="SUPFAM" id="SSF51430">
    <property type="entry name" value="NAD(P)-linked oxidoreductase"/>
    <property type="match status" value="1"/>
</dbReference>
<dbReference type="PANTHER" id="PTHR43364">
    <property type="entry name" value="NADH-SPECIFIC METHYLGLYOXAL REDUCTASE-RELATED"/>
    <property type="match status" value="1"/>
</dbReference>
<accession>A0A1M5B0Q7</accession>
<dbReference type="FunFam" id="3.20.20.100:FF:000004">
    <property type="entry name" value="Oxidoreductase, aldo/keto reductase"/>
    <property type="match status" value="1"/>
</dbReference>
<dbReference type="GO" id="GO:0005829">
    <property type="term" value="C:cytosol"/>
    <property type="evidence" value="ECO:0007669"/>
    <property type="project" value="TreeGrafter"/>
</dbReference>
<organism evidence="3 4">
    <name type="scientific">Modicisalibacter ilicicola DSM 19980</name>
    <dbReference type="NCBI Taxonomy" id="1121942"/>
    <lineage>
        <taxon>Bacteria</taxon>
        <taxon>Pseudomonadati</taxon>
        <taxon>Pseudomonadota</taxon>
        <taxon>Gammaproteobacteria</taxon>
        <taxon>Oceanospirillales</taxon>
        <taxon>Halomonadaceae</taxon>
        <taxon>Modicisalibacter</taxon>
    </lineage>
</organism>
<dbReference type="InterPro" id="IPR036812">
    <property type="entry name" value="NAD(P)_OxRdtase_dom_sf"/>
</dbReference>
<dbReference type="InterPro" id="IPR023210">
    <property type="entry name" value="NADP_OxRdtase_dom"/>
</dbReference>
<dbReference type="AlphaFoldDB" id="A0A1M5B0Q7"/>
<dbReference type="OrthoDB" id="9772407at2"/>
<dbReference type="STRING" id="1121942.SAMN02745148_02422"/>
<sequence length="331" mass="37216">MQTLDIPGTGITASRIGLGTWAIGGWMWGGTDDAQAVRTIHAALERGVTLIDTAPVYGFGHSEEVVGRAVAEYGQRDKLVLATKVAMEWKADESVVRNASAARIEKEVEDSLRRLRTDVIDLYQVHWPDPTVPMEETARAMERLYRDGKIRAVGVSNFSPEQCDTFREVAPLHSVQPPLNLFEREAERDIIPYAEREGLVMLTYGALCRGLLTGKMRADSQFEGDDLRNNDPKFQSPRFNQYLSAVDALERFAQERHGKQVLELAVRALLDRHDNGIALWGARRPDQVEPIERIDGWQLSSDDLDEIERIVDEHVKDPVGPEFMAPPSRDD</sequence>
<proteinExistence type="predicted"/>
<dbReference type="InterPro" id="IPR018170">
    <property type="entry name" value="Aldo/ket_reductase_CS"/>
</dbReference>
<dbReference type="GO" id="GO:0016491">
    <property type="term" value="F:oxidoreductase activity"/>
    <property type="evidence" value="ECO:0007669"/>
    <property type="project" value="UniProtKB-KW"/>
</dbReference>
<gene>
    <name evidence="3" type="ORF">SAMN02745148_02422</name>
</gene>
<dbReference type="Proteomes" id="UP000184346">
    <property type="component" value="Unassembled WGS sequence"/>
</dbReference>
<dbReference type="RefSeq" id="WP_072823182.1">
    <property type="nucleotide sequence ID" value="NZ_FQUJ01000010.1"/>
</dbReference>
<dbReference type="EMBL" id="FQUJ01000010">
    <property type="protein sequence ID" value="SHF36043.1"/>
    <property type="molecule type" value="Genomic_DNA"/>
</dbReference>
<evidence type="ECO:0000313" key="4">
    <source>
        <dbReference type="Proteomes" id="UP000184346"/>
    </source>
</evidence>
<keyword evidence="1" id="KW-0560">Oxidoreductase</keyword>
<reference evidence="3 4" key="1">
    <citation type="submission" date="2016-11" db="EMBL/GenBank/DDBJ databases">
        <authorList>
            <person name="Jaros S."/>
            <person name="Januszkiewicz K."/>
            <person name="Wedrychowicz H."/>
        </authorList>
    </citation>
    <scope>NUCLEOTIDE SEQUENCE [LARGE SCALE GENOMIC DNA]</scope>
    <source>
        <strain evidence="3 4">DSM 19980</strain>
    </source>
</reference>
<feature type="domain" description="NADP-dependent oxidoreductase" evidence="2">
    <location>
        <begin position="15"/>
        <end position="311"/>
    </location>
</feature>